<feature type="compositionally biased region" description="Basic and acidic residues" evidence="1">
    <location>
        <begin position="53"/>
        <end position="66"/>
    </location>
</feature>
<dbReference type="EMBL" id="CP138592">
    <property type="protein sequence ID" value="WPH04518.1"/>
    <property type="molecule type" value="Genomic_DNA"/>
</dbReference>
<keyword evidence="3" id="KW-1185">Reference proteome</keyword>
<feature type="region of interest" description="Disordered" evidence="1">
    <location>
        <begin position="649"/>
        <end position="701"/>
    </location>
</feature>
<feature type="compositionally biased region" description="Basic and acidic residues" evidence="1">
    <location>
        <begin position="537"/>
        <end position="553"/>
    </location>
</feature>
<evidence type="ECO:0000256" key="1">
    <source>
        <dbReference type="SAM" id="MobiDB-lite"/>
    </source>
</evidence>
<feature type="region of interest" description="Disordered" evidence="1">
    <location>
        <begin position="599"/>
        <end position="637"/>
    </location>
</feature>
<feature type="region of interest" description="Disordered" evidence="1">
    <location>
        <begin position="518"/>
        <end position="587"/>
    </location>
</feature>
<feature type="region of interest" description="Disordered" evidence="1">
    <location>
        <begin position="306"/>
        <end position="354"/>
    </location>
</feature>
<name>A0AAQ3MBT1_9PEZI</name>
<feature type="compositionally biased region" description="Basic and acidic residues" evidence="1">
    <location>
        <begin position="151"/>
        <end position="162"/>
    </location>
</feature>
<evidence type="ECO:0000313" key="2">
    <source>
        <dbReference type="EMBL" id="WPH04518.1"/>
    </source>
</evidence>
<feature type="region of interest" description="Disordered" evidence="1">
    <location>
        <begin position="112"/>
        <end position="211"/>
    </location>
</feature>
<feature type="region of interest" description="Disordered" evidence="1">
    <location>
        <begin position="262"/>
        <end position="286"/>
    </location>
</feature>
<feature type="region of interest" description="Disordered" evidence="1">
    <location>
        <begin position="840"/>
        <end position="875"/>
    </location>
</feature>
<dbReference type="AlphaFoldDB" id="A0AAQ3MBT1"/>
<evidence type="ECO:0000313" key="3">
    <source>
        <dbReference type="Proteomes" id="UP001303373"/>
    </source>
</evidence>
<feature type="compositionally biased region" description="Basic and acidic residues" evidence="1">
    <location>
        <begin position="306"/>
        <end position="321"/>
    </location>
</feature>
<feature type="compositionally biased region" description="Basic and acidic residues" evidence="1">
    <location>
        <begin position="329"/>
        <end position="354"/>
    </location>
</feature>
<reference evidence="2 3" key="1">
    <citation type="submission" date="2023-11" db="EMBL/GenBank/DDBJ databases">
        <title>An acidophilic fungus is an integral part of prey digestion in a carnivorous sundew plant.</title>
        <authorList>
            <person name="Tsai I.J."/>
        </authorList>
    </citation>
    <scope>NUCLEOTIDE SEQUENCE [LARGE SCALE GENOMIC DNA]</scope>
    <source>
        <strain evidence="2">169a</strain>
    </source>
</reference>
<proteinExistence type="predicted"/>
<gene>
    <name evidence="2" type="ORF">R9X50_00741000</name>
</gene>
<sequence length="937" mass="103445">MALWPFSKKSRSSAKDPGPQPVRAASLPEPPDMAMSKQKDPARKLRRTSWRNFHSDTKKKTADSPGKENIPPPRGSVEENITALPNSRALDSSPHLRPVDLARPAVSYNFRQNTDSQASFAREEPHLSHSRPGTVRSRRSGIDRQTSSRRRKDEKIREEEIRAMSAPIPIPKRQGEGILRKDSKKVRSIGARGSTISLPPEDSIHSSMSASQEQRGWEVGLLDVFNPRPAVRLSITPQHILPQTSMAASYIIHEDEEPFFEKQKEMEKRPMTRESRRRKKRDIIGDHADELSASELRLLMERDAMRREQREQEKREKLDRKLRARAGRQRADTGKKSVDSEELKEELARERAQQEAIKRAEELEMKHADTGQQSTPRSIDLRRQLTDEEIARRLMTPPTAVHPALRDSPFVPESETTGLGIEEPQHVFSDPAEAHVETTPTKSVQGVPNTGTYVKYSTSGDIYENPSEDTLPPRSDRGLTPITPAAFSTLETPIEEPVLETAQAVRLSQSLHVITSNMPSEPEHNEAPTVAQPVNVPDKHKELPSDPPKERRAGAWASFFRRGTIRKTTEAPPSQGSFSNASRESMRNQPLPAHLVDTAASNAFERRSSGTPVRTMSKFREDLPELPISPPDSRTQSPDVMAMAAALAAARRPQRTSRQFSQEGISARMSGVDPETEAGATREGVVPASTESPISPGSHRRGLVSASLASIDSEGSWLASGGSVKRQSTQSGVRRSMGSLRNRRAEFASSYEELGGDKDAEYVQSANREAGREFGSPGLLDASLDEASEYDTAPVSPEIVQAEPLAIHGSVRRKPTLVHRDQRIKSREGLLTDFTTAEHKATLHDLSSPNTPTAGRLDSDTEPESPAPQLHNATSVNYGRGHARHVSAGSAVLLQMPKRASADVEKLKSQAQSSVSAPKSAPLQTPESWKSMASTEE</sequence>
<feature type="compositionally biased region" description="Basic and acidic residues" evidence="1">
    <location>
        <begin position="262"/>
        <end position="274"/>
    </location>
</feature>
<protein>
    <submittedName>
        <fullName evidence="2">Uncharacterized protein</fullName>
    </submittedName>
</protein>
<feature type="region of interest" description="Disordered" evidence="1">
    <location>
        <begin position="899"/>
        <end position="937"/>
    </location>
</feature>
<feature type="region of interest" description="Disordered" evidence="1">
    <location>
        <begin position="716"/>
        <end position="801"/>
    </location>
</feature>
<feature type="region of interest" description="Disordered" evidence="1">
    <location>
        <begin position="1"/>
        <end position="98"/>
    </location>
</feature>
<feature type="compositionally biased region" description="Polar residues" evidence="1">
    <location>
        <begin position="571"/>
        <end position="583"/>
    </location>
</feature>
<accession>A0AAQ3MBT1</accession>
<feature type="region of interest" description="Disordered" evidence="1">
    <location>
        <begin position="459"/>
        <end position="479"/>
    </location>
</feature>
<feature type="compositionally biased region" description="Polar residues" evidence="1">
    <location>
        <begin position="909"/>
        <end position="937"/>
    </location>
</feature>
<organism evidence="2 3">
    <name type="scientific">Acrodontium crateriforme</name>
    <dbReference type="NCBI Taxonomy" id="150365"/>
    <lineage>
        <taxon>Eukaryota</taxon>
        <taxon>Fungi</taxon>
        <taxon>Dikarya</taxon>
        <taxon>Ascomycota</taxon>
        <taxon>Pezizomycotina</taxon>
        <taxon>Dothideomycetes</taxon>
        <taxon>Dothideomycetidae</taxon>
        <taxon>Mycosphaerellales</taxon>
        <taxon>Teratosphaeriaceae</taxon>
        <taxon>Acrodontium</taxon>
    </lineage>
</organism>
<dbReference type="Proteomes" id="UP001303373">
    <property type="component" value="Chromosome 13"/>
</dbReference>